<dbReference type="NCBIfam" id="TIGR00466">
    <property type="entry name" value="kdsB"/>
    <property type="match status" value="1"/>
</dbReference>
<dbReference type="GO" id="GO:0009103">
    <property type="term" value="P:lipopolysaccharide biosynthetic process"/>
    <property type="evidence" value="ECO:0007669"/>
    <property type="project" value="UniProtKB-UniRule"/>
</dbReference>
<dbReference type="UniPathway" id="UPA00358">
    <property type="reaction ID" value="UER00476"/>
</dbReference>
<comment type="catalytic activity">
    <reaction evidence="4">
        <text>3-deoxy-alpha-D-manno-oct-2-ulosonate + CTP = CMP-3-deoxy-beta-D-manno-octulosonate + diphosphate</text>
        <dbReference type="Rhea" id="RHEA:23448"/>
        <dbReference type="ChEBI" id="CHEBI:33019"/>
        <dbReference type="ChEBI" id="CHEBI:37563"/>
        <dbReference type="ChEBI" id="CHEBI:85986"/>
        <dbReference type="ChEBI" id="CHEBI:85987"/>
        <dbReference type="EC" id="2.7.7.38"/>
    </reaction>
</comment>
<dbReference type="EC" id="2.7.7.38" evidence="4"/>
<dbReference type="PANTHER" id="PTHR42866">
    <property type="entry name" value="3-DEOXY-MANNO-OCTULOSONATE CYTIDYLYLTRANSFERASE"/>
    <property type="match status" value="1"/>
</dbReference>
<dbReference type="SUPFAM" id="SSF53448">
    <property type="entry name" value="Nucleotide-diphospho-sugar transferases"/>
    <property type="match status" value="1"/>
</dbReference>
<dbReference type="CDD" id="cd02517">
    <property type="entry name" value="CMP-KDO-Synthetase"/>
    <property type="match status" value="1"/>
</dbReference>
<organism evidence="5 6">
    <name type="scientific">Crateriforma conspicua</name>
    <dbReference type="NCBI Taxonomy" id="2527996"/>
    <lineage>
        <taxon>Bacteria</taxon>
        <taxon>Pseudomonadati</taxon>
        <taxon>Planctomycetota</taxon>
        <taxon>Planctomycetia</taxon>
        <taxon>Planctomycetales</taxon>
        <taxon>Planctomycetaceae</taxon>
        <taxon>Crateriforma</taxon>
    </lineage>
</organism>
<dbReference type="NCBIfam" id="NF003952">
    <property type="entry name" value="PRK05450.1-5"/>
    <property type="match status" value="1"/>
</dbReference>
<dbReference type="GO" id="GO:0008690">
    <property type="term" value="F:3-deoxy-manno-octulosonate cytidylyltransferase activity"/>
    <property type="evidence" value="ECO:0007669"/>
    <property type="project" value="UniProtKB-UniRule"/>
</dbReference>
<dbReference type="Gene3D" id="3.90.550.10">
    <property type="entry name" value="Spore Coat Polysaccharide Biosynthesis Protein SpsA, Chain A"/>
    <property type="match status" value="1"/>
</dbReference>
<comment type="caution">
    <text evidence="5">The sequence shown here is derived from an EMBL/GenBank/DDBJ whole genome shotgun (WGS) entry which is preliminary data.</text>
</comment>
<keyword evidence="2 4" id="KW-0548">Nucleotidyltransferase</keyword>
<accession>A0A5C6FVU7</accession>
<dbReference type="Proteomes" id="UP000316476">
    <property type="component" value="Unassembled WGS sequence"/>
</dbReference>
<sequence>MSTVGPAAVSPGIRRTLLWVFLESLRLRSLIRMIASSRRPVHENLTMKIQIVIPARLASSRLPEKLLLRAGGKSVLQHTYDAAMRSQTAIHSDSSSPVIVAVDDDRLYDEVLSFGGHAVRTSVDCASGTDRVAEVATQQPQTDIFVNVQGDEPEIDPDAIDRVATALCDDANAEMATVVTPIRDHQRMQDPACVKAVFDDAMRAIYFSRAPIPFDRDGKFGTGHGDGPDSPVLGYQHLGLYAYRREFLTWFAGQACGVLESIERLEQLRAIQAGRRIAIGLVDAATPGIDTEEDFRQFADRVETAK</sequence>
<evidence type="ECO:0000256" key="2">
    <source>
        <dbReference type="ARBA" id="ARBA00022695"/>
    </source>
</evidence>
<evidence type="ECO:0000313" key="6">
    <source>
        <dbReference type="Proteomes" id="UP000316476"/>
    </source>
</evidence>
<protein>
    <recommendedName>
        <fullName evidence="4">3-deoxy-manno-octulosonate cytidylyltransferase</fullName>
        <ecNumber evidence="4">2.7.7.38</ecNumber>
    </recommendedName>
    <alternativeName>
        <fullName evidence="4">CMP-2-keto-3-deoxyoctulosonic acid synthase</fullName>
        <shortName evidence="4">CKS</shortName>
        <shortName evidence="4">CMP-KDO synthase</shortName>
    </alternativeName>
</protein>
<comment type="similarity">
    <text evidence="4">Belongs to the KdsB family.</text>
</comment>
<dbReference type="HAMAP" id="MF_00057">
    <property type="entry name" value="KdsB"/>
    <property type="match status" value="1"/>
</dbReference>
<keyword evidence="4" id="KW-0963">Cytoplasm</keyword>
<dbReference type="InterPro" id="IPR004528">
    <property type="entry name" value="KdsB"/>
</dbReference>
<dbReference type="InterPro" id="IPR029044">
    <property type="entry name" value="Nucleotide-diphossugar_trans"/>
</dbReference>
<dbReference type="InterPro" id="IPR003329">
    <property type="entry name" value="Cytidylyl_trans"/>
</dbReference>
<reference evidence="5 6" key="1">
    <citation type="submission" date="2019-02" db="EMBL/GenBank/DDBJ databases">
        <title>Deep-cultivation of Planctomycetes and their phenomic and genomic characterization uncovers novel biology.</title>
        <authorList>
            <person name="Wiegand S."/>
            <person name="Jogler M."/>
            <person name="Boedeker C."/>
            <person name="Pinto D."/>
            <person name="Vollmers J."/>
            <person name="Rivas-Marin E."/>
            <person name="Kohn T."/>
            <person name="Peeters S.H."/>
            <person name="Heuer A."/>
            <person name="Rast P."/>
            <person name="Oberbeckmann S."/>
            <person name="Bunk B."/>
            <person name="Jeske O."/>
            <person name="Meyerdierks A."/>
            <person name="Storesund J.E."/>
            <person name="Kallscheuer N."/>
            <person name="Luecker S."/>
            <person name="Lage O.M."/>
            <person name="Pohl T."/>
            <person name="Merkel B.J."/>
            <person name="Hornburger P."/>
            <person name="Mueller R.-W."/>
            <person name="Bruemmer F."/>
            <person name="Labrenz M."/>
            <person name="Spormann A.M."/>
            <person name="Op Den Camp H."/>
            <person name="Overmann J."/>
            <person name="Amann R."/>
            <person name="Jetten M.S.M."/>
            <person name="Mascher T."/>
            <person name="Medema M.H."/>
            <person name="Devos D.P."/>
            <person name="Kaster A.-K."/>
            <person name="Ovreas L."/>
            <person name="Rohde M."/>
            <person name="Galperin M.Y."/>
            <person name="Jogler C."/>
        </authorList>
    </citation>
    <scope>NUCLEOTIDE SEQUENCE [LARGE SCALE GENOMIC DNA]</scope>
    <source>
        <strain evidence="5 6">V7</strain>
    </source>
</reference>
<dbReference type="GO" id="GO:0005829">
    <property type="term" value="C:cytosol"/>
    <property type="evidence" value="ECO:0007669"/>
    <property type="project" value="TreeGrafter"/>
</dbReference>
<dbReference type="AlphaFoldDB" id="A0A5C6FVU7"/>
<gene>
    <name evidence="5" type="primary">kpsU</name>
    <name evidence="4" type="synonym">kdsB</name>
    <name evidence="5" type="ORF">V7x_07090</name>
</gene>
<evidence type="ECO:0000256" key="4">
    <source>
        <dbReference type="HAMAP-Rule" id="MF_00057"/>
    </source>
</evidence>
<name>A0A5C6FVU7_9PLAN</name>
<dbReference type="PANTHER" id="PTHR42866:SF2">
    <property type="entry name" value="3-DEOXY-MANNO-OCTULOSONATE CYTIDYLYLTRANSFERASE, MITOCHONDRIAL"/>
    <property type="match status" value="1"/>
</dbReference>
<comment type="subcellular location">
    <subcellularLocation>
        <location evidence="4">Cytoplasm</location>
    </subcellularLocation>
</comment>
<dbReference type="Pfam" id="PF02348">
    <property type="entry name" value="CTP_transf_3"/>
    <property type="match status" value="1"/>
</dbReference>
<evidence type="ECO:0000256" key="1">
    <source>
        <dbReference type="ARBA" id="ARBA00022679"/>
    </source>
</evidence>
<evidence type="ECO:0000313" key="5">
    <source>
        <dbReference type="EMBL" id="TWU65163.1"/>
    </source>
</evidence>
<keyword evidence="1 4" id="KW-0808">Transferase</keyword>
<comment type="pathway">
    <text evidence="4">Nucleotide-sugar biosynthesis; CMP-3-deoxy-D-manno-octulosonate biosynthesis; CMP-3-deoxy-D-manno-octulosonate from 3-deoxy-D-manno-octulosonate and CTP: step 1/1.</text>
</comment>
<keyword evidence="3 4" id="KW-0448">Lipopolysaccharide biosynthesis</keyword>
<dbReference type="EMBL" id="SJPZ01000001">
    <property type="protein sequence ID" value="TWU65163.1"/>
    <property type="molecule type" value="Genomic_DNA"/>
</dbReference>
<proteinExistence type="inferred from homology"/>
<comment type="function">
    <text evidence="4">Activates KDO (a required 8-carbon sugar) for incorporation into bacterial lipopolysaccharide in Gram-negative bacteria.</text>
</comment>
<dbReference type="GO" id="GO:0033468">
    <property type="term" value="P:CMP-keto-3-deoxy-D-manno-octulosonic acid biosynthetic process"/>
    <property type="evidence" value="ECO:0007669"/>
    <property type="project" value="UniProtKB-UniRule"/>
</dbReference>
<evidence type="ECO:0000256" key="3">
    <source>
        <dbReference type="ARBA" id="ARBA00022985"/>
    </source>
</evidence>